<gene>
    <name evidence="3" type="ORF">K7C98_15145</name>
</gene>
<evidence type="ECO:0000313" key="3">
    <source>
        <dbReference type="EMBL" id="MBZ5710595.1"/>
    </source>
</evidence>
<proteinExistence type="predicted"/>
<name>A0ABS7TQT8_9BACT</name>
<keyword evidence="2" id="KW-0812">Transmembrane</keyword>
<keyword evidence="2" id="KW-0472">Membrane</keyword>
<keyword evidence="2" id="KW-1133">Transmembrane helix</keyword>
<feature type="transmembrane region" description="Helical" evidence="2">
    <location>
        <begin position="107"/>
        <end position="134"/>
    </location>
</feature>
<organism evidence="3 4">
    <name type="scientific">Nannocystis pusilla</name>
    <dbReference type="NCBI Taxonomy" id="889268"/>
    <lineage>
        <taxon>Bacteria</taxon>
        <taxon>Pseudomonadati</taxon>
        <taxon>Myxococcota</taxon>
        <taxon>Polyangia</taxon>
        <taxon>Nannocystales</taxon>
        <taxon>Nannocystaceae</taxon>
        <taxon>Nannocystis</taxon>
    </lineage>
</organism>
<dbReference type="EMBL" id="JAIRAU010000019">
    <property type="protein sequence ID" value="MBZ5710595.1"/>
    <property type="molecule type" value="Genomic_DNA"/>
</dbReference>
<accession>A0ABS7TQT8</accession>
<keyword evidence="4" id="KW-1185">Reference proteome</keyword>
<sequence>MSDIELHLSPPQELTRPWRRSLELTSAPADVLEHLRQVLPTIEDERGRPVLKVDGETFRWRRRPTRTGQLGLEIFGVLHKRDDGGSLLELHWDGLLPRSLQLLVETFTLGSVLAVFVLLGLWPLAVLFAVLIPVRAVWLLDRERTDVRATLSEMVRTLAVAVRPLQLPAAPGSYREPHETGAESERAQH</sequence>
<evidence type="ECO:0000256" key="2">
    <source>
        <dbReference type="SAM" id="Phobius"/>
    </source>
</evidence>
<dbReference type="RefSeq" id="WP_224192365.1">
    <property type="nucleotide sequence ID" value="NZ_JAIRAU010000019.1"/>
</dbReference>
<evidence type="ECO:0000313" key="4">
    <source>
        <dbReference type="Proteomes" id="UP001139031"/>
    </source>
</evidence>
<comment type="caution">
    <text evidence="3">The sequence shown here is derived from an EMBL/GenBank/DDBJ whole genome shotgun (WGS) entry which is preliminary data.</text>
</comment>
<feature type="compositionally biased region" description="Basic and acidic residues" evidence="1">
    <location>
        <begin position="175"/>
        <end position="189"/>
    </location>
</feature>
<evidence type="ECO:0000256" key="1">
    <source>
        <dbReference type="SAM" id="MobiDB-lite"/>
    </source>
</evidence>
<feature type="region of interest" description="Disordered" evidence="1">
    <location>
        <begin position="169"/>
        <end position="189"/>
    </location>
</feature>
<reference evidence="3" key="1">
    <citation type="submission" date="2021-08" db="EMBL/GenBank/DDBJ databases">
        <authorList>
            <person name="Stevens D.C."/>
        </authorList>
    </citation>
    <scope>NUCLEOTIDE SEQUENCE</scope>
    <source>
        <strain evidence="3">DSM 53165</strain>
    </source>
</reference>
<protein>
    <submittedName>
        <fullName evidence="3">Uncharacterized protein</fullName>
    </submittedName>
</protein>
<dbReference type="Proteomes" id="UP001139031">
    <property type="component" value="Unassembled WGS sequence"/>
</dbReference>